<dbReference type="VEuPathDB" id="FungiDB:ASPWEDRAFT_176331"/>
<feature type="transmembrane region" description="Helical" evidence="7">
    <location>
        <begin position="192"/>
        <end position="217"/>
    </location>
</feature>
<feature type="transmembrane region" description="Helical" evidence="7">
    <location>
        <begin position="224"/>
        <end position="244"/>
    </location>
</feature>
<feature type="transmembrane region" description="Helical" evidence="7">
    <location>
        <begin position="150"/>
        <end position="172"/>
    </location>
</feature>
<dbReference type="Pfam" id="PF13813">
    <property type="entry name" value="MBOAT_2"/>
    <property type="match status" value="1"/>
</dbReference>
<dbReference type="InterPro" id="IPR032805">
    <property type="entry name" value="Wax_synthase_dom"/>
</dbReference>
<feature type="transmembrane region" description="Helical" evidence="7">
    <location>
        <begin position="325"/>
        <end position="345"/>
    </location>
</feature>
<evidence type="ECO:0000256" key="6">
    <source>
        <dbReference type="ARBA" id="ARBA00023136"/>
    </source>
</evidence>
<dbReference type="GO" id="GO:0016020">
    <property type="term" value="C:membrane"/>
    <property type="evidence" value="ECO:0007669"/>
    <property type="project" value="UniProtKB-SubCell"/>
</dbReference>
<evidence type="ECO:0000259" key="8">
    <source>
        <dbReference type="Pfam" id="PF13813"/>
    </source>
</evidence>
<keyword evidence="4 7" id="KW-0812">Transmembrane</keyword>
<dbReference type="STRING" id="1073089.A0A1L9R8K5"/>
<protein>
    <recommendedName>
        <fullName evidence="8">Wax synthase domain-containing protein</fullName>
    </recommendedName>
</protein>
<accession>A0A1L9R8K5</accession>
<comment type="subcellular location">
    <subcellularLocation>
        <location evidence="1">Membrane</location>
        <topology evidence="1">Multi-pass membrane protein</topology>
    </subcellularLocation>
</comment>
<evidence type="ECO:0000256" key="7">
    <source>
        <dbReference type="SAM" id="Phobius"/>
    </source>
</evidence>
<dbReference type="GO" id="GO:0006629">
    <property type="term" value="P:lipid metabolic process"/>
    <property type="evidence" value="ECO:0007669"/>
    <property type="project" value="InterPro"/>
</dbReference>
<dbReference type="InterPro" id="IPR044851">
    <property type="entry name" value="Wax_synthase"/>
</dbReference>
<gene>
    <name evidence="9" type="ORF">ASPWEDRAFT_176331</name>
</gene>
<evidence type="ECO:0000256" key="4">
    <source>
        <dbReference type="ARBA" id="ARBA00022692"/>
    </source>
</evidence>
<keyword evidence="6 7" id="KW-0472">Membrane</keyword>
<comment type="similarity">
    <text evidence="2">Belongs to the wax synthase family.</text>
</comment>
<keyword evidence="3" id="KW-0808">Transferase</keyword>
<keyword evidence="5 7" id="KW-1133">Transmembrane helix</keyword>
<reference evidence="10" key="1">
    <citation type="journal article" date="2017" name="Genome Biol.">
        <title>Comparative genomics reveals high biological diversity and specific adaptations in the industrially and medically important fungal genus Aspergillus.</title>
        <authorList>
            <person name="de Vries R.P."/>
            <person name="Riley R."/>
            <person name="Wiebenga A."/>
            <person name="Aguilar-Osorio G."/>
            <person name="Amillis S."/>
            <person name="Uchima C.A."/>
            <person name="Anderluh G."/>
            <person name="Asadollahi M."/>
            <person name="Askin M."/>
            <person name="Barry K."/>
            <person name="Battaglia E."/>
            <person name="Bayram O."/>
            <person name="Benocci T."/>
            <person name="Braus-Stromeyer S.A."/>
            <person name="Caldana C."/>
            <person name="Canovas D."/>
            <person name="Cerqueira G.C."/>
            <person name="Chen F."/>
            <person name="Chen W."/>
            <person name="Choi C."/>
            <person name="Clum A."/>
            <person name="Dos Santos R.A."/>
            <person name="Damasio A.R."/>
            <person name="Diallinas G."/>
            <person name="Emri T."/>
            <person name="Fekete E."/>
            <person name="Flipphi M."/>
            <person name="Freyberg S."/>
            <person name="Gallo A."/>
            <person name="Gournas C."/>
            <person name="Habgood R."/>
            <person name="Hainaut M."/>
            <person name="Harispe M.L."/>
            <person name="Henrissat B."/>
            <person name="Hilden K.S."/>
            <person name="Hope R."/>
            <person name="Hossain A."/>
            <person name="Karabika E."/>
            <person name="Karaffa L."/>
            <person name="Karanyi Z."/>
            <person name="Krasevec N."/>
            <person name="Kuo A."/>
            <person name="Kusch H."/>
            <person name="LaButti K."/>
            <person name="Lagendijk E.L."/>
            <person name="Lapidus A."/>
            <person name="Levasseur A."/>
            <person name="Lindquist E."/>
            <person name="Lipzen A."/>
            <person name="Logrieco A.F."/>
            <person name="MacCabe A."/>
            <person name="Maekelae M.R."/>
            <person name="Malavazi I."/>
            <person name="Melin P."/>
            <person name="Meyer V."/>
            <person name="Mielnichuk N."/>
            <person name="Miskei M."/>
            <person name="Molnar A.P."/>
            <person name="Mule G."/>
            <person name="Ngan C.Y."/>
            <person name="Orejas M."/>
            <person name="Orosz E."/>
            <person name="Ouedraogo J.P."/>
            <person name="Overkamp K.M."/>
            <person name="Park H.-S."/>
            <person name="Perrone G."/>
            <person name="Piumi F."/>
            <person name="Punt P.J."/>
            <person name="Ram A.F."/>
            <person name="Ramon A."/>
            <person name="Rauscher S."/>
            <person name="Record E."/>
            <person name="Riano-Pachon D.M."/>
            <person name="Robert V."/>
            <person name="Roehrig J."/>
            <person name="Ruller R."/>
            <person name="Salamov A."/>
            <person name="Salih N.S."/>
            <person name="Samson R.A."/>
            <person name="Sandor E."/>
            <person name="Sanguinetti M."/>
            <person name="Schuetze T."/>
            <person name="Sepcic K."/>
            <person name="Shelest E."/>
            <person name="Sherlock G."/>
            <person name="Sophianopoulou V."/>
            <person name="Squina F.M."/>
            <person name="Sun H."/>
            <person name="Susca A."/>
            <person name="Todd R.B."/>
            <person name="Tsang A."/>
            <person name="Unkles S.E."/>
            <person name="van de Wiele N."/>
            <person name="van Rossen-Uffink D."/>
            <person name="Oliveira J.V."/>
            <person name="Vesth T.C."/>
            <person name="Visser J."/>
            <person name="Yu J.-H."/>
            <person name="Zhou M."/>
            <person name="Andersen M.R."/>
            <person name="Archer D.B."/>
            <person name="Baker S.E."/>
            <person name="Benoit I."/>
            <person name="Brakhage A.A."/>
            <person name="Braus G.H."/>
            <person name="Fischer R."/>
            <person name="Frisvad J.C."/>
            <person name="Goldman G.H."/>
            <person name="Houbraken J."/>
            <person name="Oakley B."/>
            <person name="Pocsi I."/>
            <person name="Scazzocchio C."/>
            <person name="Seiboth B."/>
            <person name="vanKuyk P.A."/>
            <person name="Wortman J."/>
            <person name="Dyer P.S."/>
            <person name="Grigoriev I.V."/>
        </authorList>
    </citation>
    <scope>NUCLEOTIDE SEQUENCE [LARGE SCALE GENOMIC DNA]</scope>
    <source>
        <strain evidence="10">DTO 134E9</strain>
    </source>
</reference>
<evidence type="ECO:0000256" key="2">
    <source>
        <dbReference type="ARBA" id="ARBA00007282"/>
    </source>
</evidence>
<evidence type="ECO:0000313" key="9">
    <source>
        <dbReference type="EMBL" id="OJJ31241.1"/>
    </source>
</evidence>
<feature type="transmembrane region" description="Helical" evidence="7">
    <location>
        <begin position="357"/>
        <end position="375"/>
    </location>
</feature>
<dbReference type="GO" id="GO:0008374">
    <property type="term" value="F:O-acyltransferase activity"/>
    <property type="evidence" value="ECO:0007669"/>
    <property type="project" value="InterPro"/>
</dbReference>
<evidence type="ECO:0000256" key="1">
    <source>
        <dbReference type="ARBA" id="ARBA00004141"/>
    </source>
</evidence>
<dbReference type="GeneID" id="63747335"/>
<dbReference type="Proteomes" id="UP000184383">
    <property type="component" value="Unassembled WGS sequence"/>
</dbReference>
<dbReference type="RefSeq" id="XP_040684918.1">
    <property type="nucleotide sequence ID" value="XM_040831487.1"/>
</dbReference>
<keyword evidence="10" id="KW-1185">Reference proteome</keyword>
<name>A0A1L9R8K5_ASPWE</name>
<feature type="transmembrane region" description="Helical" evidence="7">
    <location>
        <begin position="292"/>
        <end position="313"/>
    </location>
</feature>
<dbReference type="EMBL" id="KV878216">
    <property type="protein sequence ID" value="OJJ31241.1"/>
    <property type="molecule type" value="Genomic_DNA"/>
</dbReference>
<dbReference type="PANTHER" id="PTHR31595">
    <property type="entry name" value="LONG-CHAIN-ALCOHOL O-FATTY-ACYLTRANSFERASE 3-RELATED"/>
    <property type="match status" value="1"/>
</dbReference>
<dbReference type="PANTHER" id="PTHR31595:SF60">
    <property type="entry name" value="BIOSYNTHESIS PROTEIN (TRI7), PUTATIVE (AFU_ORTHOLOGUE AFUA_8G05970)-RELATED"/>
    <property type="match status" value="1"/>
</dbReference>
<evidence type="ECO:0000256" key="5">
    <source>
        <dbReference type="ARBA" id="ARBA00022989"/>
    </source>
</evidence>
<evidence type="ECO:0000313" key="10">
    <source>
        <dbReference type="Proteomes" id="UP000184383"/>
    </source>
</evidence>
<feature type="domain" description="Wax synthase" evidence="8">
    <location>
        <begin position="244"/>
        <end position="332"/>
    </location>
</feature>
<sequence length="403" mass="44683">MADSPSWSLPLPQWLLIQAITGLTASFTSPHSLLRHAAVVAAVALAWSVQAAVNSPDADKKLGGPLAAMGWVNVLNAIDLLLLSRVSYQEQIEWEKKASNGSEKSAPSIFRQFGWSFNIAFNYRRVHTPWQIAYVPQFDKNDRNYIPSRLAFIGKCGLEVCIAAAMLHFFTVETTFPGLAEVMPEIARSKRVMIPSAATTLQSILVQASFTLSFGILTRSAIILPYNAVGVICVALGVCSPAAWPPVSGSLSEAYSLRQFWRSAWHQSLRRPLVASTDCLLFSLLRLTRGTLAACYIRLFLVFFMSGLVHAFMDMGFTVPLEETGSLWFFVLQVPAIIAEIIFQKFCSKTGGKLRQILGYVWVLSFLAWATPVWIDPIIWRLYEGGIRVPSPFLFIGGHSFLE</sequence>
<dbReference type="OrthoDB" id="1077582at2759"/>
<proteinExistence type="inferred from homology"/>
<evidence type="ECO:0000256" key="3">
    <source>
        <dbReference type="ARBA" id="ARBA00022679"/>
    </source>
</evidence>
<dbReference type="AlphaFoldDB" id="A0A1L9R8K5"/>
<organism evidence="9 10">
    <name type="scientific">Aspergillus wentii DTO 134E9</name>
    <dbReference type="NCBI Taxonomy" id="1073089"/>
    <lineage>
        <taxon>Eukaryota</taxon>
        <taxon>Fungi</taxon>
        <taxon>Dikarya</taxon>
        <taxon>Ascomycota</taxon>
        <taxon>Pezizomycotina</taxon>
        <taxon>Eurotiomycetes</taxon>
        <taxon>Eurotiomycetidae</taxon>
        <taxon>Eurotiales</taxon>
        <taxon>Aspergillaceae</taxon>
        <taxon>Aspergillus</taxon>
        <taxon>Aspergillus subgen. Cremei</taxon>
    </lineage>
</organism>